<sequence>LLCTPAGYSEGSWILFLLLHYQQHLVSWVPVMRNERQKQGLSFRANIQLGEIIILLMKDVSSKTIQPVTFTVKETVCLVSEKRDPNQCEFKEDGVRITPCTETPPSALLSLIPQIVPLLLYPITDPYINVTDNIHPFIQPLIIGLDGF</sequence>
<dbReference type="SUPFAM" id="SSF54403">
    <property type="entry name" value="Cystatin/monellin"/>
    <property type="match status" value="1"/>
</dbReference>
<dbReference type="Ensembl" id="ENSTMTT00000021550.1">
    <property type="protein sequence ID" value="ENSTMTP00000020822.1"/>
    <property type="gene ID" value="ENSTMTG00000015237.1"/>
</dbReference>
<dbReference type="InParanoid" id="A0A674JLK4"/>
<dbReference type="Proteomes" id="UP000472274">
    <property type="component" value="Unplaced"/>
</dbReference>
<protein>
    <submittedName>
        <fullName evidence="1">Uncharacterized protein</fullName>
    </submittedName>
</protein>
<dbReference type="Pfam" id="PF00666">
    <property type="entry name" value="Cathelicidins"/>
    <property type="match status" value="1"/>
</dbReference>
<accession>A0A674JLK4</accession>
<dbReference type="GO" id="GO:0005576">
    <property type="term" value="C:extracellular region"/>
    <property type="evidence" value="ECO:0007669"/>
    <property type="project" value="InterPro"/>
</dbReference>
<evidence type="ECO:0000313" key="2">
    <source>
        <dbReference type="Proteomes" id="UP000472274"/>
    </source>
</evidence>
<keyword evidence="2" id="KW-1185">Reference proteome</keyword>
<name>A0A674JLK4_9SAUR</name>
<dbReference type="PROSITE" id="PS00947">
    <property type="entry name" value="CATHELICIDINS_2"/>
    <property type="match status" value="1"/>
</dbReference>
<dbReference type="Gene3D" id="3.10.450.10">
    <property type="match status" value="1"/>
</dbReference>
<dbReference type="GO" id="GO:0006952">
    <property type="term" value="P:defense response"/>
    <property type="evidence" value="ECO:0007669"/>
    <property type="project" value="InterPro"/>
</dbReference>
<organism evidence="1 2">
    <name type="scientific">Terrapene triunguis</name>
    <name type="common">Three-toed box turtle</name>
    <dbReference type="NCBI Taxonomy" id="2587831"/>
    <lineage>
        <taxon>Eukaryota</taxon>
        <taxon>Metazoa</taxon>
        <taxon>Chordata</taxon>
        <taxon>Craniata</taxon>
        <taxon>Vertebrata</taxon>
        <taxon>Euteleostomi</taxon>
        <taxon>Archelosauria</taxon>
        <taxon>Testudinata</taxon>
        <taxon>Testudines</taxon>
        <taxon>Cryptodira</taxon>
        <taxon>Durocryptodira</taxon>
        <taxon>Testudinoidea</taxon>
        <taxon>Emydidae</taxon>
        <taxon>Terrapene</taxon>
    </lineage>
</organism>
<dbReference type="InterPro" id="IPR018216">
    <property type="entry name" value="Cathelicidin_CS"/>
</dbReference>
<dbReference type="GeneTree" id="ENSGT01150000289599"/>
<proteinExistence type="predicted"/>
<dbReference type="AlphaFoldDB" id="A0A674JLK4"/>
<reference evidence="1" key="2">
    <citation type="submission" date="2025-09" db="UniProtKB">
        <authorList>
            <consortium name="Ensembl"/>
        </authorList>
    </citation>
    <scope>IDENTIFICATION</scope>
</reference>
<dbReference type="InterPro" id="IPR046350">
    <property type="entry name" value="Cystatin_sf"/>
</dbReference>
<reference evidence="1" key="1">
    <citation type="submission" date="2025-08" db="UniProtKB">
        <authorList>
            <consortium name="Ensembl"/>
        </authorList>
    </citation>
    <scope>IDENTIFICATION</scope>
</reference>
<evidence type="ECO:0000313" key="1">
    <source>
        <dbReference type="Ensembl" id="ENSTMTP00000020822.1"/>
    </source>
</evidence>